<dbReference type="EMBL" id="QFOD01000018">
    <property type="protein sequence ID" value="PZP29450.1"/>
    <property type="molecule type" value="Genomic_DNA"/>
</dbReference>
<evidence type="ECO:0000313" key="2">
    <source>
        <dbReference type="Proteomes" id="UP000249633"/>
    </source>
</evidence>
<reference evidence="1 2" key="1">
    <citation type="submission" date="2017-08" db="EMBL/GenBank/DDBJ databases">
        <title>Infants hospitalized years apart are colonized by the same room-sourced microbial strains.</title>
        <authorList>
            <person name="Brooks B."/>
            <person name="Olm M.R."/>
            <person name="Firek B.A."/>
            <person name="Baker R."/>
            <person name="Thomas B.C."/>
            <person name="Morowitz M.J."/>
            <person name="Banfield J.F."/>
        </authorList>
    </citation>
    <scope>NUCLEOTIDE SEQUENCE [LARGE SCALE GENOMIC DNA]</scope>
    <source>
        <strain evidence="1">S2_012_000_R2_81</strain>
    </source>
</reference>
<proteinExistence type="predicted"/>
<evidence type="ECO:0000313" key="1">
    <source>
        <dbReference type="EMBL" id="PZP29450.1"/>
    </source>
</evidence>
<comment type="caution">
    <text evidence="1">The sequence shown here is derived from an EMBL/GenBank/DDBJ whole genome shotgun (WGS) entry which is preliminary data.</text>
</comment>
<dbReference type="Proteomes" id="UP000249633">
    <property type="component" value="Unassembled WGS sequence"/>
</dbReference>
<sequence>MPDLFFLLRRRTRASLLMLLALVLPLQGAVQLVAGLQGRHHAHVPASQPAAPLGLSWLAPLRAALDHLHTLPDPRLAQGPGLWAQARSLALGEHRHGMLVHRHAAQDDDMRDVGDAGDEGGQGGASVFLLGLPQAVTLPAAAAGAWPAGAVTDWSDHRRAPPLDPPRG</sequence>
<gene>
    <name evidence="1" type="ORF">DI603_17465</name>
</gene>
<accession>A0A2W5DLY4</accession>
<dbReference type="AlphaFoldDB" id="A0A2W5DLY4"/>
<protein>
    <submittedName>
        <fullName evidence="1">Uncharacterized protein</fullName>
    </submittedName>
</protein>
<name>A0A2W5DLY4_9BURK</name>
<organism evidence="1 2">
    <name type="scientific">Roseateles depolymerans</name>
    <dbReference type="NCBI Taxonomy" id="76731"/>
    <lineage>
        <taxon>Bacteria</taxon>
        <taxon>Pseudomonadati</taxon>
        <taxon>Pseudomonadota</taxon>
        <taxon>Betaproteobacteria</taxon>
        <taxon>Burkholderiales</taxon>
        <taxon>Sphaerotilaceae</taxon>
        <taxon>Roseateles</taxon>
    </lineage>
</organism>